<comment type="subcellular location">
    <subcellularLocation>
        <location evidence="1">Membrane</location>
        <topology evidence="1">Multi-pass membrane protein</topology>
    </subcellularLocation>
</comment>
<feature type="domain" description="Ferric oxidoreductase" evidence="13">
    <location>
        <begin position="285"/>
        <end position="400"/>
    </location>
</feature>
<dbReference type="PANTHER" id="PTHR32361:SF9">
    <property type="entry name" value="FERRIC REDUCTASE TRANSMEMBRANE COMPONENT 3-RELATED"/>
    <property type="match status" value="1"/>
</dbReference>
<accession>A0A099P904</accession>
<dbReference type="InterPro" id="IPR039261">
    <property type="entry name" value="FNR_nucleotide-bd"/>
</dbReference>
<gene>
    <name evidence="16" type="ORF">JL09_g428</name>
</gene>
<evidence type="ECO:0000256" key="9">
    <source>
        <dbReference type="ARBA" id="ARBA00023065"/>
    </source>
</evidence>
<evidence type="ECO:0000256" key="10">
    <source>
        <dbReference type="ARBA" id="ARBA00023136"/>
    </source>
</evidence>
<dbReference type="VEuPathDB" id="FungiDB:C5L36_0C02790"/>
<dbReference type="eggNOG" id="KOG0039">
    <property type="taxonomic scope" value="Eukaryota"/>
</dbReference>
<proteinExistence type="predicted"/>
<dbReference type="Pfam" id="PF08030">
    <property type="entry name" value="NAD_binding_6"/>
    <property type="match status" value="1"/>
</dbReference>
<evidence type="ECO:0000313" key="17">
    <source>
        <dbReference type="Proteomes" id="UP000029867"/>
    </source>
</evidence>
<evidence type="ECO:0000256" key="2">
    <source>
        <dbReference type="ARBA" id="ARBA00022448"/>
    </source>
</evidence>
<dbReference type="SUPFAM" id="SSF52343">
    <property type="entry name" value="Ferredoxin reductase-like, C-terminal NADP-linked domain"/>
    <property type="match status" value="1"/>
</dbReference>
<evidence type="ECO:0000259" key="13">
    <source>
        <dbReference type="Pfam" id="PF01794"/>
    </source>
</evidence>
<dbReference type="HOGENOM" id="CLU_010365_4_0_1"/>
<sequence>MRSAIGALLVLALSTTTLADELYLKTTIGTDSGAAEFWTCYEGIEDYVYDYTPLMLAEYSTYYDAMCGYPPAVATLLNCCFSLAEDKGDQFHDTVFKYAATSCKRYSSYHYSWTYYKDQYENGTKYYVPLDNIKNISLPLYAPTNANITAIEPTYVGYKNYYFNLDSGTWFSVGICGYFLLLIVISAIHNFSRKTAISKSINNSPFVKVLQKYIIFPTVLPNGKFAQAYGWKYFSLLFPNRIQFVTDLFIFALQVAFYCVDYRQNQGYWFGPARTTWQRFLGDRTGIMAFGKIPLLILFAGRNNFLLWITGWSAATFLHFHKVIASWMALDALIHSCAYTAYSKGSYVSSLKQTYFACGVAATVLCGVILLQAFHPFRVWYYEYFLTFHVVLAIAFLIMCWYHCNTLGWMEWLIAACCVWFFERLLRVIRMFGFGWKTATISVVDENLMKIKVPKPSWWFHQPGTYSYVYFAGWIFWENHPFTTVIEGDNLCSYIRVKKGITFRVWNQLVANGGKMNWKVCLEGPYGGDCASKLKKYDEALLIAGGSGVPSILENAAQVSKGKFIWIAQTLKSVQVYHNLLAQVHTEIEIYITREQGTDKITALSELTNLEEPTTESSEKESDIEKTTSSGGVNIFYGRPNMGELLDYNVRNASANNIAIISCGPPALTDEVRNIVSSNVTSWDKSIDYFDELEVW</sequence>
<keyword evidence="6" id="KW-0249">Electron transport</keyword>
<dbReference type="GO" id="GO:0006879">
    <property type="term" value="P:intracellular iron ion homeostasis"/>
    <property type="evidence" value="ECO:0007669"/>
    <property type="project" value="TreeGrafter"/>
</dbReference>
<evidence type="ECO:0000256" key="4">
    <source>
        <dbReference type="ARBA" id="ARBA00022692"/>
    </source>
</evidence>
<evidence type="ECO:0000256" key="12">
    <source>
        <dbReference type="SAM" id="SignalP"/>
    </source>
</evidence>
<dbReference type="AlphaFoldDB" id="A0A099P904"/>
<feature type="chain" id="PRO_5001959699" description="Ferric reductase transmembrane component 3" evidence="12">
    <location>
        <begin position="20"/>
        <end position="696"/>
    </location>
</feature>
<evidence type="ECO:0000256" key="5">
    <source>
        <dbReference type="ARBA" id="ARBA00022827"/>
    </source>
</evidence>
<evidence type="ECO:0000256" key="6">
    <source>
        <dbReference type="ARBA" id="ARBA00022982"/>
    </source>
</evidence>
<feature type="transmembrane region" description="Helical" evidence="11">
    <location>
        <begin position="281"/>
        <end position="300"/>
    </location>
</feature>
<name>A0A099P904_PICKU</name>
<keyword evidence="10 11" id="KW-0472">Membrane</keyword>
<feature type="domain" description="Ferric reductase NAD binding" evidence="15">
    <location>
        <begin position="537"/>
        <end position="676"/>
    </location>
</feature>
<dbReference type="Proteomes" id="UP000029867">
    <property type="component" value="Unassembled WGS sequence"/>
</dbReference>
<feature type="transmembrane region" description="Helical" evidence="11">
    <location>
        <begin position="354"/>
        <end position="374"/>
    </location>
</feature>
<evidence type="ECO:0000256" key="8">
    <source>
        <dbReference type="ARBA" id="ARBA00023002"/>
    </source>
</evidence>
<evidence type="ECO:0000256" key="1">
    <source>
        <dbReference type="ARBA" id="ARBA00004141"/>
    </source>
</evidence>
<dbReference type="CDD" id="cd06186">
    <property type="entry name" value="NOX_Duox_like_FAD_NADP"/>
    <property type="match status" value="1"/>
</dbReference>
<evidence type="ECO:0000256" key="7">
    <source>
        <dbReference type="ARBA" id="ARBA00022989"/>
    </source>
</evidence>
<dbReference type="GO" id="GO:0006826">
    <property type="term" value="P:iron ion transport"/>
    <property type="evidence" value="ECO:0007669"/>
    <property type="project" value="TreeGrafter"/>
</dbReference>
<keyword evidence="9" id="KW-0406">Ion transport</keyword>
<feature type="transmembrane region" description="Helical" evidence="11">
    <location>
        <begin position="320"/>
        <end position="342"/>
    </location>
</feature>
<evidence type="ECO:0000259" key="14">
    <source>
        <dbReference type="Pfam" id="PF08022"/>
    </source>
</evidence>
<dbReference type="PANTHER" id="PTHR32361">
    <property type="entry name" value="FERRIC/CUPRIC REDUCTASE TRANSMEMBRANE COMPONENT"/>
    <property type="match status" value="1"/>
</dbReference>
<keyword evidence="8" id="KW-0560">Oxidoreductase</keyword>
<evidence type="ECO:0008006" key="18">
    <source>
        <dbReference type="Google" id="ProtNLM"/>
    </source>
</evidence>
<dbReference type="SFLD" id="SFLDS00052">
    <property type="entry name" value="Ferric_Reductase_Domain"/>
    <property type="match status" value="1"/>
</dbReference>
<evidence type="ECO:0000313" key="16">
    <source>
        <dbReference type="EMBL" id="KGK40526.1"/>
    </source>
</evidence>
<keyword evidence="7 11" id="KW-1133">Transmembrane helix</keyword>
<feature type="transmembrane region" description="Helical" evidence="11">
    <location>
        <begin position="380"/>
        <end position="402"/>
    </location>
</feature>
<dbReference type="Gene3D" id="3.40.50.80">
    <property type="entry name" value="Nucleotide-binding domain of ferredoxin-NADP reductase (FNR) module"/>
    <property type="match status" value="1"/>
</dbReference>
<dbReference type="InterPro" id="IPR013121">
    <property type="entry name" value="Fe_red_NAD-bd_6"/>
</dbReference>
<dbReference type="GO" id="GO:0005886">
    <property type="term" value="C:plasma membrane"/>
    <property type="evidence" value="ECO:0007669"/>
    <property type="project" value="TreeGrafter"/>
</dbReference>
<dbReference type="GO" id="GO:0015677">
    <property type="term" value="P:copper ion import"/>
    <property type="evidence" value="ECO:0007669"/>
    <property type="project" value="TreeGrafter"/>
</dbReference>
<evidence type="ECO:0000256" key="11">
    <source>
        <dbReference type="SAM" id="Phobius"/>
    </source>
</evidence>
<dbReference type="Pfam" id="PF01794">
    <property type="entry name" value="Ferric_reduct"/>
    <property type="match status" value="1"/>
</dbReference>
<dbReference type="EMBL" id="JQFK01000002">
    <property type="protein sequence ID" value="KGK40526.1"/>
    <property type="molecule type" value="Genomic_DNA"/>
</dbReference>
<protein>
    <recommendedName>
        <fullName evidence="18">Ferric reductase transmembrane component 3</fullName>
    </recommendedName>
</protein>
<keyword evidence="12" id="KW-0732">Signal</keyword>
<keyword evidence="5" id="KW-0274">FAD</keyword>
<feature type="transmembrane region" description="Helical" evidence="11">
    <location>
        <begin position="170"/>
        <end position="192"/>
    </location>
</feature>
<dbReference type="InterPro" id="IPR051410">
    <property type="entry name" value="Ferric/Cupric_Reductase"/>
</dbReference>
<keyword evidence="2" id="KW-0813">Transport</keyword>
<dbReference type="SFLD" id="SFLDG01168">
    <property type="entry name" value="Ferric_reductase_subgroup_(FRE"/>
    <property type="match status" value="1"/>
</dbReference>
<evidence type="ECO:0000259" key="15">
    <source>
        <dbReference type="Pfam" id="PF08030"/>
    </source>
</evidence>
<reference evidence="17" key="1">
    <citation type="journal article" date="2014" name="Microb. Cell Fact.">
        <title>Exploiting Issatchenkia orientalis SD108 for succinic acid production.</title>
        <authorList>
            <person name="Xiao H."/>
            <person name="Shao Z."/>
            <person name="Jiang Y."/>
            <person name="Dole S."/>
            <person name="Zhao H."/>
        </authorList>
    </citation>
    <scope>NUCLEOTIDE SEQUENCE [LARGE SCALE GENOMIC DNA]</scope>
    <source>
        <strain evidence="17">SD108</strain>
    </source>
</reference>
<dbReference type="InterPro" id="IPR013130">
    <property type="entry name" value="Fe3_Rdtase_TM_dom"/>
</dbReference>
<dbReference type="GO" id="GO:0000293">
    <property type="term" value="F:ferric-chelate reductase activity"/>
    <property type="evidence" value="ECO:0007669"/>
    <property type="project" value="UniProtKB-ARBA"/>
</dbReference>
<dbReference type="InterPro" id="IPR013112">
    <property type="entry name" value="FAD-bd_8"/>
</dbReference>
<evidence type="ECO:0000256" key="3">
    <source>
        <dbReference type="ARBA" id="ARBA00022630"/>
    </source>
</evidence>
<feature type="signal peptide" evidence="12">
    <location>
        <begin position="1"/>
        <end position="19"/>
    </location>
</feature>
<comment type="caution">
    <text evidence="16">The sequence shown here is derived from an EMBL/GenBank/DDBJ whole genome shotgun (WGS) entry which is preliminary data.</text>
</comment>
<organism evidence="16 17">
    <name type="scientific">Pichia kudriavzevii</name>
    <name type="common">Yeast</name>
    <name type="synonym">Issatchenkia orientalis</name>
    <dbReference type="NCBI Taxonomy" id="4909"/>
    <lineage>
        <taxon>Eukaryota</taxon>
        <taxon>Fungi</taxon>
        <taxon>Dikarya</taxon>
        <taxon>Ascomycota</taxon>
        <taxon>Saccharomycotina</taxon>
        <taxon>Pichiomycetes</taxon>
        <taxon>Pichiales</taxon>
        <taxon>Pichiaceae</taxon>
        <taxon>Pichia</taxon>
    </lineage>
</organism>
<dbReference type="Pfam" id="PF08022">
    <property type="entry name" value="FAD_binding_8"/>
    <property type="match status" value="1"/>
</dbReference>
<keyword evidence="4 11" id="KW-0812">Transmembrane</keyword>
<keyword evidence="3" id="KW-0285">Flavoprotein</keyword>
<feature type="domain" description="FAD-binding 8" evidence="14">
    <location>
        <begin position="435"/>
        <end position="527"/>
    </location>
</feature>